<dbReference type="InterPro" id="IPR046219">
    <property type="entry name" value="DUF6252"/>
</dbReference>
<organism evidence="2 3">
    <name type="scientific">Neotamlana nanhaiensis</name>
    <dbReference type="NCBI Taxonomy" id="1382798"/>
    <lineage>
        <taxon>Bacteria</taxon>
        <taxon>Pseudomonadati</taxon>
        <taxon>Bacteroidota</taxon>
        <taxon>Flavobacteriia</taxon>
        <taxon>Flavobacteriales</taxon>
        <taxon>Flavobacteriaceae</taxon>
        <taxon>Neotamlana</taxon>
    </lineage>
</organism>
<feature type="chain" id="PRO_5002325347" description="Lipocalin-like domain-containing protein" evidence="1">
    <location>
        <begin position="20"/>
        <end position="178"/>
    </location>
</feature>
<sequence>MRSLKQFMALVMVSTSLMFNSCSTSDDGGDGGSAAQGVLVAKVDGKSYKSWEISSSATVANNGNNLIIIATNSDGNAFSISIFGYEGAGKTYEIDGSTLGVFNTVSYTQTDVNLSNPAASTTKIWSAPYEEAVAGTVSISKETDTHVKGTFSFTAKNSDDDSVITVTEGSFNLNKQTS</sequence>
<evidence type="ECO:0000313" key="3">
    <source>
        <dbReference type="Proteomes" id="UP000032361"/>
    </source>
</evidence>
<evidence type="ECO:0000256" key="1">
    <source>
        <dbReference type="SAM" id="SignalP"/>
    </source>
</evidence>
<name>A0A0D7W0D2_9FLAO</name>
<dbReference type="AlphaFoldDB" id="A0A0D7W0D2"/>
<dbReference type="PATRIC" id="fig|1382798.3.peg.3431"/>
<dbReference type="RefSeq" id="WP_044626647.1">
    <property type="nucleotide sequence ID" value="NZ_JTDV01000008.1"/>
</dbReference>
<proteinExistence type="predicted"/>
<accession>A0A0D7W0D2</accession>
<dbReference type="OrthoDB" id="824283at2"/>
<protein>
    <recommendedName>
        <fullName evidence="4">Lipocalin-like domain-containing protein</fullName>
    </recommendedName>
</protein>
<reference evidence="2 3" key="1">
    <citation type="journal article" date="2015" name="Antonie Van Leeuwenhoek">
        <title>Tamlana nanhaiensis sp. nov., isolated from surface seawater collected from the South China Sea.</title>
        <authorList>
            <person name="Liu X."/>
            <person name="Lai Q."/>
            <person name="Du Y."/>
            <person name="Li G."/>
            <person name="Sun F."/>
            <person name="Shao Z."/>
        </authorList>
    </citation>
    <scope>NUCLEOTIDE SEQUENCE [LARGE SCALE GENOMIC DNA]</scope>
    <source>
        <strain evidence="2 3">FHC16</strain>
    </source>
</reference>
<dbReference type="EMBL" id="JTDV01000008">
    <property type="protein sequence ID" value="KJD32600.1"/>
    <property type="molecule type" value="Genomic_DNA"/>
</dbReference>
<comment type="caution">
    <text evidence="2">The sequence shown here is derived from an EMBL/GenBank/DDBJ whole genome shotgun (WGS) entry which is preliminary data.</text>
</comment>
<evidence type="ECO:0008006" key="4">
    <source>
        <dbReference type="Google" id="ProtNLM"/>
    </source>
</evidence>
<dbReference type="STRING" id="1382798.PK35_10400"/>
<evidence type="ECO:0000313" key="2">
    <source>
        <dbReference type="EMBL" id="KJD32600.1"/>
    </source>
</evidence>
<dbReference type="Pfam" id="PF19765">
    <property type="entry name" value="DUF6252"/>
    <property type="match status" value="1"/>
</dbReference>
<keyword evidence="1" id="KW-0732">Signal</keyword>
<gene>
    <name evidence="2" type="ORF">PK35_10400</name>
</gene>
<keyword evidence="3" id="KW-1185">Reference proteome</keyword>
<feature type="signal peptide" evidence="1">
    <location>
        <begin position="1"/>
        <end position="19"/>
    </location>
</feature>
<dbReference type="Proteomes" id="UP000032361">
    <property type="component" value="Unassembled WGS sequence"/>
</dbReference>